<dbReference type="GO" id="GO:0030170">
    <property type="term" value="F:pyridoxal phosphate binding"/>
    <property type="evidence" value="ECO:0007669"/>
    <property type="project" value="InterPro"/>
</dbReference>
<dbReference type="GO" id="GO:0008483">
    <property type="term" value="F:transaminase activity"/>
    <property type="evidence" value="ECO:0007669"/>
    <property type="project" value="UniProtKB-KW"/>
</dbReference>
<dbReference type="GO" id="GO:0006520">
    <property type="term" value="P:amino acid metabolic process"/>
    <property type="evidence" value="ECO:0007669"/>
    <property type="project" value="InterPro"/>
</dbReference>
<dbReference type="GeneID" id="95358581"/>
<name>A0A919GG85_9ACTN</name>
<dbReference type="Proteomes" id="UP000617734">
    <property type="component" value="Unassembled WGS sequence"/>
</dbReference>
<dbReference type="PANTHER" id="PTHR46383">
    <property type="entry name" value="ASPARTATE AMINOTRANSFERASE"/>
    <property type="match status" value="1"/>
</dbReference>
<feature type="region of interest" description="Disordered" evidence="6">
    <location>
        <begin position="423"/>
        <end position="461"/>
    </location>
</feature>
<evidence type="ECO:0000256" key="2">
    <source>
        <dbReference type="ARBA" id="ARBA00007441"/>
    </source>
</evidence>
<reference evidence="8" key="1">
    <citation type="journal article" date="2014" name="Int. J. Syst. Evol. Microbiol.">
        <title>Complete genome sequence of Corynebacterium casei LMG S-19264T (=DSM 44701T), isolated from a smear-ripened cheese.</title>
        <authorList>
            <consortium name="US DOE Joint Genome Institute (JGI-PGF)"/>
            <person name="Walter F."/>
            <person name="Albersmeier A."/>
            <person name="Kalinowski J."/>
            <person name="Ruckert C."/>
        </authorList>
    </citation>
    <scope>NUCLEOTIDE SEQUENCE</scope>
    <source>
        <strain evidence="8">JCM 4646</strain>
    </source>
</reference>
<comment type="similarity">
    <text evidence="2">Belongs to the class-I pyridoxal-phosphate-dependent aminotransferase family.</text>
</comment>
<accession>A0A919GG85</accession>
<dbReference type="InterPro" id="IPR004839">
    <property type="entry name" value="Aminotransferase_I/II_large"/>
</dbReference>
<keyword evidence="5" id="KW-0663">Pyridoxal phosphate</keyword>
<keyword evidence="4" id="KW-0808">Transferase</keyword>
<reference evidence="8" key="2">
    <citation type="submission" date="2020-09" db="EMBL/GenBank/DDBJ databases">
        <authorList>
            <person name="Sun Q."/>
            <person name="Ohkuma M."/>
        </authorList>
    </citation>
    <scope>NUCLEOTIDE SEQUENCE</scope>
    <source>
        <strain evidence="8">JCM 4646</strain>
    </source>
</reference>
<dbReference type="Gene3D" id="3.90.850.10">
    <property type="entry name" value="Fumarylacetoacetase-like, C-terminal domain"/>
    <property type="match status" value="1"/>
</dbReference>
<gene>
    <name evidence="8" type="ORF">GCM10018781_70210</name>
</gene>
<evidence type="ECO:0000256" key="1">
    <source>
        <dbReference type="ARBA" id="ARBA00001933"/>
    </source>
</evidence>
<dbReference type="AlphaFoldDB" id="A0A919GG85"/>
<dbReference type="CDD" id="cd00609">
    <property type="entry name" value="AAT_like"/>
    <property type="match status" value="1"/>
</dbReference>
<dbReference type="Pfam" id="PF00155">
    <property type="entry name" value="Aminotran_1_2"/>
    <property type="match status" value="1"/>
</dbReference>
<dbReference type="InterPro" id="IPR050596">
    <property type="entry name" value="AspAT/PAT-like"/>
</dbReference>
<evidence type="ECO:0000313" key="8">
    <source>
        <dbReference type="EMBL" id="GHH83310.1"/>
    </source>
</evidence>
<dbReference type="InterPro" id="IPR015422">
    <property type="entry name" value="PyrdxlP-dep_Trfase_small"/>
</dbReference>
<keyword evidence="3" id="KW-0032">Aminotransferase</keyword>
<comment type="caution">
    <text evidence="8">The sequence shown here is derived from an EMBL/GenBank/DDBJ whole genome shotgun (WGS) entry which is preliminary data.</text>
</comment>
<evidence type="ECO:0000256" key="6">
    <source>
        <dbReference type="SAM" id="MobiDB-lite"/>
    </source>
</evidence>
<dbReference type="InterPro" id="IPR036663">
    <property type="entry name" value="Fumarylacetoacetase_C_sf"/>
</dbReference>
<dbReference type="EMBL" id="BNBO01000064">
    <property type="protein sequence ID" value="GHH83310.1"/>
    <property type="molecule type" value="Genomic_DNA"/>
</dbReference>
<proteinExistence type="inferred from homology"/>
<organism evidence="8 9">
    <name type="scientific">Kitasatospora indigofera</name>
    <dbReference type="NCBI Taxonomy" id="67307"/>
    <lineage>
        <taxon>Bacteria</taxon>
        <taxon>Bacillati</taxon>
        <taxon>Actinomycetota</taxon>
        <taxon>Actinomycetes</taxon>
        <taxon>Kitasatosporales</taxon>
        <taxon>Streptomycetaceae</taxon>
        <taxon>Kitasatospora</taxon>
    </lineage>
</organism>
<evidence type="ECO:0000256" key="3">
    <source>
        <dbReference type="ARBA" id="ARBA00022576"/>
    </source>
</evidence>
<dbReference type="InterPro" id="IPR015424">
    <property type="entry name" value="PyrdxlP-dep_Trfase"/>
</dbReference>
<comment type="cofactor">
    <cofactor evidence="1">
        <name>pyridoxal 5'-phosphate</name>
        <dbReference type="ChEBI" id="CHEBI:597326"/>
    </cofactor>
</comment>
<dbReference type="Gene3D" id="3.90.1150.10">
    <property type="entry name" value="Aspartate Aminotransferase, domain 1"/>
    <property type="match status" value="1"/>
</dbReference>
<dbReference type="Gene3D" id="3.40.640.10">
    <property type="entry name" value="Type I PLP-dependent aspartate aminotransferase-like (Major domain)"/>
    <property type="match status" value="1"/>
</dbReference>
<feature type="domain" description="Aminotransferase class I/classII large" evidence="7">
    <location>
        <begin position="40"/>
        <end position="379"/>
    </location>
</feature>
<dbReference type="PANTHER" id="PTHR46383:SF1">
    <property type="entry name" value="ASPARTATE AMINOTRANSFERASE"/>
    <property type="match status" value="1"/>
</dbReference>
<dbReference type="InterPro" id="IPR015421">
    <property type="entry name" value="PyrdxlP-dep_Trfase_major"/>
</dbReference>
<evidence type="ECO:0000313" key="9">
    <source>
        <dbReference type="Proteomes" id="UP000617734"/>
    </source>
</evidence>
<evidence type="ECO:0000259" key="7">
    <source>
        <dbReference type="Pfam" id="PF00155"/>
    </source>
</evidence>
<protein>
    <recommendedName>
        <fullName evidence="7">Aminotransferase class I/classII large domain-containing protein</fullName>
    </recommendedName>
</protein>
<dbReference type="SUPFAM" id="SSF53383">
    <property type="entry name" value="PLP-dependent transferases"/>
    <property type="match status" value="1"/>
</dbReference>
<sequence length="760" mass="80839">MTEPAKVTLSATLAADEALARRRAAGEQVLIMASGEIGLPVLPELRARLAAAAGESSYGPVAGGPALRTAAAGYWQRRGLAADPELVVAGPGSKSLLFALITAVGGDVVVPRPSWVSYAAQAELTGGRVLRVPVRPGQGGVPDPDGLREAVLAARAAGQDPRSVVVTLPDNPTGNVAPPGTVRRLAEAARELDLVIISDEIYTDLVLDPDTPAVSPAVFAPERTVVTTGLTKNLAVGGWRTGVALLPSGAAGRRLHTRLVAIASQIWSSPPAPVQVAAAYAFGEPPEVLARVAAARRLHGTVARAVAERFTAAGALLDPVRATCYLYPDFEPLRDTLAAGHGVHTGTALTRLLGDRYGLGVLAAEAFGEDPGPLRLRAATSRLYGDTAQRQDAALTAADPLGLPWIQESVDRIEEVLADLTAPRAGRPSGHPAERATTARPTTVPGTRPTPVRPHQRAQEDPEMSVLFECEYQGERYVGFEKPVPGAPLTLYRVNDGRLQAEFIAAESPAEVIAAIRAEAEPVVVEGGEEQIRYLPPLLPEATGNALLSGFMRTHKSKFEGEPSEDEEFVAPNWFFKGFGSWLRLPGDTLVAPKQSVALIEEPEVALVYVNDDAGNPRYAGYTFGNDLCDIGLHIRNPGWNPYCKLVDTSIAPWLFLGEPPATVTGRVTIERDGAPAWEGPFDCGEDALYFRVRAMVDNLFEYPALRRPGLVNYILLGADRASYHDGFRIADGDRITIDVQSHDVVLSNQVVFGLPDAAS</sequence>
<keyword evidence="9" id="KW-1185">Reference proteome</keyword>
<dbReference type="SUPFAM" id="SSF56529">
    <property type="entry name" value="FAH"/>
    <property type="match status" value="1"/>
</dbReference>
<evidence type="ECO:0000256" key="4">
    <source>
        <dbReference type="ARBA" id="ARBA00022679"/>
    </source>
</evidence>
<dbReference type="RefSeq" id="WP_308438426.1">
    <property type="nucleotide sequence ID" value="NZ_BNBO01000064.1"/>
</dbReference>
<evidence type="ECO:0000256" key="5">
    <source>
        <dbReference type="ARBA" id="ARBA00022898"/>
    </source>
</evidence>
<feature type="compositionally biased region" description="Low complexity" evidence="6">
    <location>
        <begin position="435"/>
        <end position="450"/>
    </location>
</feature>